<reference evidence="4 5" key="1">
    <citation type="submission" date="2019-03" db="EMBL/GenBank/DDBJ databases">
        <title>Sequencing the genomes of 1000 actinobacteria strains.</title>
        <authorList>
            <person name="Klenk H.-P."/>
        </authorList>
    </citation>
    <scope>NUCLEOTIDE SEQUENCE [LARGE SCALE GENOMIC DNA]</scope>
    <source>
        <strain evidence="4 5">DSM 18936</strain>
    </source>
</reference>
<feature type="transmembrane region" description="Helical" evidence="2">
    <location>
        <begin position="33"/>
        <end position="54"/>
    </location>
</feature>
<feature type="domain" description="Phosphatidic acid phosphatase type 2/haloperoxidase" evidence="3">
    <location>
        <begin position="119"/>
        <end position="231"/>
    </location>
</feature>
<dbReference type="Proteomes" id="UP000294558">
    <property type="component" value="Unassembled WGS sequence"/>
</dbReference>
<dbReference type="EMBL" id="SOAU01000001">
    <property type="protein sequence ID" value="TDT17773.1"/>
    <property type="molecule type" value="Genomic_DNA"/>
</dbReference>
<dbReference type="CDD" id="cd03392">
    <property type="entry name" value="PAP2_like_2"/>
    <property type="match status" value="1"/>
</dbReference>
<feature type="transmembrane region" description="Helical" evidence="2">
    <location>
        <begin position="185"/>
        <end position="204"/>
    </location>
</feature>
<dbReference type="InterPro" id="IPR000326">
    <property type="entry name" value="PAP2/HPO"/>
</dbReference>
<keyword evidence="2" id="KW-1133">Transmembrane helix</keyword>
<accession>A0A4R7I541</accession>
<comment type="caution">
    <text evidence="4">The sequence shown here is derived from an EMBL/GenBank/DDBJ whole genome shotgun (WGS) entry which is preliminary data.</text>
</comment>
<dbReference type="RefSeq" id="WP_133870040.1">
    <property type="nucleotide sequence ID" value="NZ_SOAU01000001.1"/>
</dbReference>
<feature type="transmembrane region" description="Helical" evidence="2">
    <location>
        <begin position="120"/>
        <end position="140"/>
    </location>
</feature>
<dbReference type="AlphaFoldDB" id="A0A4R7I541"/>
<name>A0A4R7I541_9ACTN</name>
<evidence type="ECO:0000256" key="2">
    <source>
        <dbReference type="SAM" id="Phobius"/>
    </source>
</evidence>
<dbReference type="SUPFAM" id="SSF48317">
    <property type="entry name" value="Acid phosphatase/Vanadium-dependent haloperoxidase"/>
    <property type="match status" value="1"/>
</dbReference>
<evidence type="ECO:0000256" key="1">
    <source>
        <dbReference type="SAM" id="MobiDB-lite"/>
    </source>
</evidence>
<evidence type="ECO:0000313" key="4">
    <source>
        <dbReference type="EMBL" id="TDT17773.1"/>
    </source>
</evidence>
<protein>
    <submittedName>
        <fullName evidence="4">PAP2 superfamily protein</fullName>
    </submittedName>
</protein>
<gene>
    <name evidence="4" type="ORF">BDK89_3386</name>
</gene>
<dbReference type="InterPro" id="IPR036938">
    <property type="entry name" value="PAP2/HPO_sf"/>
</dbReference>
<feature type="region of interest" description="Disordered" evidence="1">
    <location>
        <begin position="244"/>
        <end position="269"/>
    </location>
</feature>
<dbReference type="PANTHER" id="PTHR14969:SF13">
    <property type="entry name" value="AT30094P"/>
    <property type="match status" value="1"/>
</dbReference>
<organism evidence="4 5">
    <name type="scientific">Ilumatobacter fluminis</name>
    <dbReference type="NCBI Taxonomy" id="467091"/>
    <lineage>
        <taxon>Bacteria</taxon>
        <taxon>Bacillati</taxon>
        <taxon>Actinomycetota</taxon>
        <taxon>Acidimicrobiia</taxon>
        <taxon>Acidimicrobiales</taxon>
        <taxon>Ilumatobacteraceae</taxon>
        <taxon>Ilumatobacter</taxon>
    </lineage>
</organism>
<dbReference type="SMART" id="SM00014">
    <property type="entry name" value="acidPPc"/>
    <property type="match status" value="1"/>
</dbReference>
<feature type="transmembrane region" description="Helical" evidence="2">
    <location>
        <begin position="210"/>
        <end position="230"/>
    </location>
</feature>
<keyword evidence="5" id="KW-1185">Reference proteome</keyword>
<proteinExistence type="predicted"/>
<keyword evidence="2" id="KW-0812">Transmembrane</keyword>
<dbReference type="Pfam" id="PF01569">
    <property type="entry name" value="PAP2"/>
    <property type="match status" value="1"/>
</dbReference>
<evidence type="ECO:0000313" key="5">
    <source>
        <dbReference type="Proteomes" id="UP000294558"/>
    </source>
</evidence>
<keyword evidence="2" id="KW-0472">Membrane</keyword>
<feature type="transmembrane region" description="Helical" evidence="2">
    <location>
        <begin position="95"/>
        <end position="113"/>
    </location>
</feature>
<sequence>MSAPSLASECESVDEPSSSPSWDNAWPVKGHELVRLLVGFVAVVGTGAAIGLTFTDWTAPNAVTRLDERVANWWVDGRTDGLNSLAPWAAGPADTFIKIGISTVICAVLLWVFRRWDEAVYVALPLVFEATCFITITHIVGRPRPDVDRLLESTVNSSFPSGHVAAATVYFAVVIVVWRHTAALWARALSLGVFLVVEIGVIWARMYQGMHYLSDVVGGVVLGAVSLIIIDRVLDTSRMGTFSDPGDATGATSSRRSGDAVPAGRPSPY</sequence>
<dbReference type="PANTHER" id="PTHR14969">
    <property type="entry name" value="SPHINGOSINE-1-PHOSPHATE PHOSPHOHYDROLASE"/>
    <property type="match status" value="1"/>
</dbReference>
<evidence type="ECO:0000259" key="3">
    <source>
        <dbReference type="SMART" id="SM00014"/>
    </source>
</evidence>
<dbReference type="Gene3D" id="1.20.144.10">
    <property type="entry name" value="Phosphatidic acid phosphatase type 2/haloperoxidase"/>
    <property type="match status" value="1"/>
</dbReference>
<dbReference type="OrthoDB" id="5289372at2"/>
<feature type="transmembrane region" description="Helical" evidence="2">
    <location>
        <begin position="160"/>
        <end position="178"/>
    </location>
</feature>
<feature type="region of interest" description="Disordered" evidence="1">
    <location>
        <begin position="1"/>
        <end position="22"/>
    </location>
</feature>